<organism evidence="1 2">
    <name type="scientific">Trifolium subterraneum</name>
    <name type="common">Subterranean clover</name>
    <dbReference type="NCBI Taxonomy" id="3900"/>
    <lineage>
        <taxon>Eukaryota</taxon>
        <taxon>Viridiplantae</taxon>
        <taxon>Streptophyta</taxon>
        <taxon>Embryophyta</taxon>
        <taxon>Tracheophyta</taxon>
        <taxon>Spermatophyta</taxon>
        <taxon>Magnoliopsida</taxon>
        <taxon>eudicotyledons</taxon>
        <taxon>Gunneridae</taxon>
        <taxon>Pentapetalae</taxon>
        <taxon>rosids</taxon>
        <taxon>fabids</taxon>
        <taxon>Fabales</taxon>
        <taxon>Fabaceae</taxon>
        <taxon>Papilionoideae</taxon>
        <taxon>50 kb inversion clade</taxon>
        <taxon>NPAAA clade</taxon>
        <taxon>Hologalegina</taxon>
        <taxon>IRL clade</taxon>
        <taxon>Trifolieae</taxon>
        <taxon>Trifolium</taxon>
    </lineage>
</organism>
<dbReference type="AlphaFoldDB" id="A0A2Z6MB12"/>
<evidence type="ECO:0000313" key="1">
    <source>
        <dbReference type="EMBL" id="GAU29766.1"/>
    </source>
</evidence>
<reference evidence="2" key="1">
    <citation type="journal article" date="2017" name="Front. Plant Sci.">
        <title>Climate Clever Clovers: New Paradigm to Reduce the Environmental Footprint of Ruminants by Breeding Low Methanogenic Forages Utilizing Haplotype Variation.</title>
        <authorList>
            <person name="Kaur P."/>
            <person name="Appels R."/>
            <person name="Bayer P.E."/>
            <person name="Keeble-Gagnere G."/>
            <person name="Wang J."/>
            <person name="Hirakawa H."/>
            <person name="Shirasawa K."/>
            <person name="Vercoe P."/>
            <person name="Stefanova K."/>
            <person name="Durmic Z."/>
            <person name="Nichols P."/>
            <person name="Revell C."/>
            <person name="Isobe S.N."/>
            <person name="Edwards D."/>
            <person name="Erskine W."/>
        </authorList>
    </citation>
    <scope>NUCLEOTIDE SEQUENCE [LARGE SCALE GENOMIC DNA]</scope>
    <source>
        <strain evidence="2">cv. Daliak</strain>
    </source>
</reference>
<proteinExistence type="predicted"/>
<keyword evidence="2" id="KW-1185">Reference proteome</keyword>
<evidence type="ECO:0000313" key="2">
    <source>
        <dbReference type="Proteomes" id="UP000242715"/>
    </source>
</evidence>
<dbReference type="Proteomes" id="UP000242715">
    <property type="component" value="Unassembled WGS sequence"/>
</dbReference>
<gene>
    <name evidence="1" type="ORF">TSUD_161710</name>
</gene>
<protein>
    <submittedName>
        <fullName evidence="1">Uncharacterized protein</fullName>
    </submittedName>
</protein>
<accession>A0A2Z6MB12</accession>
<dbReference type="EMBL" id="DF973405">
    <property type="protein sequence ID" value="GAU29766.1"/>
    <property type="molecule type" value="Genomic_DNA"/>
</dbReference>
<dbReference type="OrthoDB" id="10433719at2759"/>
<sequence>MILSQYVLCLRVYSVDPPLHILLEATSVMVEIRCDSTGSFCSAMLRLQNNMQELKDSLPRYTTIARY</sequence>
<name>A0A2Z6MB12_TRISU</name>